<evidence type="ECO:0000313" key="1">
    <source>
        <dbReference type="EMBL" id="ROR83138.1"/>
    </source>
</evidence>
<evidence type="ECO:0000313" key="2">
    <source>
        <dbReference type="Proteomes" id="UP000266915"/>
    </source>
</evidence>
<protein>
    <recommendedName>
        <fullName evidence="3">DUF2795 domain-containing protein</fullName>
    </recommendedName>
</protein>
<comment type="caution">
    <text evidence="1">The sequence shown here is derived from an EMBL/GenBank/DDBJ whole genome shotgun (WGS) entry which is preliminary data.</text>
</comment>
<keyword evidence="2" id="KW-1185">Reference proteome</keyword>
<accession>A0A3N2C6L0</accession>
<organism evidence="1 2">
    <name type="scientific">Plantibacter flavus</name>
    <dbReference type="NCBI Taxonomy" id="150123"/>
    <lineage>
        <taxon>Bacteria</taxon>
        <taxon>Bacillati</taxon>
        <taxon>Actinomycetota</taxon>
        <taxon>Actinomycetes</taxon>
        <taxon>Micrococcales</taxon>
        <taxon>Microbacteriaceae</taxon>
        <taxon>Plantibacter</taxon>
    </lineage>
</organism>
<name>A0A3N2C6L0_9MICO</name>
<reference evidence="1 2" key="1">
    <citation type="submission" date="2018-11" db="EMBL/GenBank/DDBJ databases">
        <title>Sequencing the genomes of 1000 actinobacteria strains.</title>
        <authorList>
            <person name="Klenk H.-P."/>
        </authorList>
    </citation>
    <scope>NUCLEOTIDE SEQUENCE [LARGE SCALE GENOMIC DNA]</scope>
    <source>
        <strain evidence="1 2">DSM 14012</strain>
    </source>
</reference>
<evidence type="ECO:0008006" key="3">
    <source>
        <dbReference type="Google" id="ProtNLM"/>
    </source>
</evidence>
<dbReference type="AlphaFoldDB" id="A0A3N2C6L0"/>
<sequence>MDARPYPDTVEPPETTACTDLKSLLRTVDFPISCRELQSIAVRSGLDRGTLAALNTLTEEHYAGSFGILRELRHHGELRRSA</sequence>
<dbReference type="EMBL" id="RKHL01000001">
    <property type="protein sequence ID" value="ROR83138.1"/>
    <property type="molecule type" value="Genomic_DNA"/>
</dbReference>
<gene>
    <name evidence="1" type="ORF">EDD42_3242</name>
</gene>
<proteinExistence type="predicted"/>
<dbReference type="RefSeq" id="WP_143736548.1">
    <property type="nucleotide sequence ID" value="NZ_FXAP01000006.1"/>
</dbReference>
<dbReference type="Proteomes" id="UP000266915">
    <property type="component" value="Unassembled WGS sequence"/>
</dbReference>